<keyword evidence="1" id="KW-0677">Repeat</keyword>
<protein>
    <submittedName>
        <fullName evidence="3">Putative NACHT domain-containing protein</fullName>
    </submittedName>
</protein>
<dbReference type="eggNOG" id="ENOG502R2Y4">
    <property type="taxonomic scope" value="Eukaryota"/>
</dbReference>
<dbReference type="PANTHER" id="PTHR10039">
    <property type="entry name" value="AMELOGENIN"/>
    <property type="match status" value="1"/>
</dbReference>
<keyword evidence="4" id="KW-1185">Reference proteome</keyword>
<dbReference type="InterPro" id="IPR056884">
    <property type="entry name" value="NPHP3-like_N"/>
</dbReference>
<dbReference type="Pfam" id="PF24883">
    <property type="entry name" value="NPHP3_N"/>
    <property type="match status" value="1"/>
</dbReference>
<evidence type="ECO:0000259" key="2">
    <source>
        <dbReference type="Pfam" id="PF24883"/>
    </source>
</evidence>
<dbReference type="InterPro" id="IPR027417">
    <property type="entry name" value="P-loop_NTPase"/>
</dbReference>
<comment type="caution">
    <text evidence="3">The sequence shown here is derived from an EMBL/GenBank/DDBJ whole genome shotgun (WGS) entry which is preliminary data.</text>
</comment>
<evidence type="ECO:0000256" key="1">
    <source>
        <dbReference type="ARBA" id="ARBA00022737"/>
    </source>
</evidence>
<dbReference type="EMBL" id="JMSE01001382">
    <property type="protein sequence ID" value="KDN61812.1"/>
    <property type="molecule type" value="Genomic_DNA"/>
</dbReference>
<sequence length="669" mass="76447">MFSALMSSGACDIVEKSHEISADYVEALEEILKAYSRVAEPLSRFDRFRVAFADNALFQQSLANFLSHLVNFHKEAYRFLRRRSWKRLFSTSWDRFRRRFDHIIKDLDHQADLLVDREASSHSITSVESIRQDFRLWHTTKLRKLAEDEKNSTVGQFQSVMSWLKADSVIFEQENIIDAITEEPRKYHNGSSWILKSSPLLNWLQDRPERPIIWLQGKAGSEKSVIVTQVTNFLSNGQDRIVVRHFCSYAHQESLQYERVLTSFISQLLRHNDLDSDLIGFVYHDCVIGKKVATSKTLEALLITLLQAITPKVGSPFTVRIFLDGLDECDQARQGKFLSLIKQIVSIQPKGRRTDRLPYRSHQGFRFLLRLRISHIVAQEVSNIVTSTGMFLWARLVLDYLDSEMYYDKDEIFGAIEGIPSQLSDLYKRILHKITHDLQPQSIRRIATSLAWIAFSYRPLRLCELQSALASSSGKQEVSGVPPKRVIEPLKLLVEEKPDSTLTFIHFSVAEFLKGEASGNFLTEKYAAVEQAVACLACLRVGLAAFWPSHLDSESLPTTRILRGVFAFYPYAQANWTHHILNGFSQYRQYGGQLPTVNGQGMIELGTELAQAIQTTSRPCGNLAETTSSSRDQMSVLAEYPEIWAIIKAERQARAEWDQEMRSSGELLP</sequence>
<dbReference type="OrthoDB" id="4833279at2759"/>
<evidence type="ECO:0000313" key="4">
    <source>
        <dbReference type="Proteomes" id="UP000027238"/>
    </source>
</evidence>
<feature type="domain" description="Nephrocystin 3-like N-terminal" evidence="2">
    <location>
        <begin position="192"/>
        <end position="347"/>
    </location>
</feature>
<dbReference type="Proteomes" id="UP000027238">
    <property type="component" value="Unassembled WGS sequence"/>
</dbReference>
<dbReference type="OMA" id="ISADYVE"/>
<reference evidence="4" key="1">
    <citation type="journal article" date="2014" name="Genome Announc.">
        <title>Draft genome sequence of Colletotrichum sublineola, a destructive pathogen of cultivated sorghum.</title>
        <authorList>
            <person name="Baroncelli R."/>
            <person name="Sanz-Martin J.M."/>
            <person name="Rech G.E."/>
            <person name="Sukno S.A."/>
            <person name="Thon M.R."/>
        </authorList>
    </citation>
    <scope>NUCLEOTIDE SEQUENCE [LARGE SCALE GENOMIC DNA]</scope>
    <source>
        <strain evidence="4">TX430BB</strain>
    </source>
</reference>
<dbReference type="HOGENOM" id="CLU_002406_4_1_1"/>
<dbReference type="AlphaFoldDB" id="A0A066WYP9"/>
<dbReference type="Gene3D" id="3.40.50.300">
    <property type="entry name" value="P-loop containing nucleotide triphosphate hydrolases"/>
    <property type="match status" value="1"/>
</dbReference>
<name>A0A066WYP9_COLSU</name>
<dbReference type="PANTHER" id="PTHR10039:SF14">
    <property type="entry name" value="NACHT DOMAIN-CONTAINING PROTEIN"/>
    <property type="match status" value="1"/>
</dbReference>
<organism evidence="3 4">
    <name type="scientific">Colletotrichum sublineola</name>
    <name type="common">Sorghum anthracnose fungus</name>
    <dbReference type="NCBI Taxonomy" id="1173701"/>
    <lineage>
        <taxon>Eukaryota</taxon>
        <taxon>Fungi</taxon>
        <taxon>Dikarya</taxon>
        <taxon>Ascomycota</taxon>
        <taxon>Pezizomycotina</taxon>
        <taxon>Sordariomycetes</taxon>
        <taxon>Hypocreomycetidae</taxon>
        <taxon>Glomerellales</taxon>
        <taxon>Glomerellaceae</taxon>
        <taxon>Colletotrichum</taxon>
        <taxon>Colletotrichum graminicola species complex</taxon>
    </lineage>
</organism>
<accession>A0A066WYP9</accession>
<gene>
    <name evidence="3" type="ORF">CSUB01_00357</name>
</gene>
<proteinExistence type="predicted"/>
<dbReference type="STRING" id="1173701.A0A066WYP9"/>
<evidence type="ECO:0000313" key="3">
    <source>
        <dbReference type="EMBL" id="KDN61812.1"/>
    </source>
</evidence>